<gene>
    <name evidence="1" type="ORF">MLD38_031799</name>
</gene>
<accession>A0ACB9MQT1</accession>
<sequence>MPKIYAERPETVVMYKPHSHRHNPKRKRPLLPVETPERPVQPPVSVPFQWEEVPGKPKQCYSEDVAPPRLLDPPPRLWDCSRSMFSNTPSPNTVLDGPYVGSEAGTKSVRAFSFRKMLFFNGGGSFRSSRGPSTPEKQEEQQKQGESKRWGILHERGDGDCEGDVENEFSSSFRREFAAETTKKLWETLYESFKQVVPWRRND</sequence>
<comment type="caution">
    <text evidence="1">The sequence shown here is derived from an EMBL/GenBank/DDBJ whole genome shotgun (WGS) entry which is preliminary data.</text>
</comment>
<name>A0ACB9MQT1_9MYRT</name>
<dbReference type="EMBL" id="CM042888">
    <property type="protein sequence ID" value="KAI4326489.1"/>
    <property type="molecule type" value="Genomic_DNA"/>
</dbReference>
<evidence type="ECO:0000313" key="1">
    <source>
        <dbReference type="EMBL" id="KAI4326489.1"/>
    </source>
</evidence>
<dbReference type="Proteomes" id="UP001057402">
    <property type="component" value="Chromosome 9"/>
</dbReference>
<organism evidence="1 2">
    <name type="scientific">Melastoma candidum</name>
    <dbReference type="NCBI Taxonomy" id="119954"/>
    <lineage>
        <taxon>Eukaryota</taxon>
        <taxon>Viridiplantae</taxon>
        <taxon>Streptophyta</taxon>
        <taxon>Embryophyta</taxon>
        <taxon>Tracheophyta</taxon>
        <taxon>Spermatophyta</taxon>
        <taxon>Magnoliopsida</taxon>
        <taxon>eudicotyledons</taxon>
        <taxon>Gunneridae</taxon>
        <taxon>Pentapetalae</taxon>
        <taxon>rosids</taxon>
        <taxon>malvids</taxon>
        <taxon>Myrtales</taxon>
        <taxon>Melastomataceae</taxon>
        <taxon>Melastomatoideae</taxon>
        <taxon>Melastomateae</taxon>
        <taxon>Melastoma</taxon>
    </lineage>
</organism>
<proteinExistence type="predicted"/>
<protein>
    <submittedName>
        <fullName evidence="1">Uncharacterized protein</fullName>
    </submittedName>
</protein>
<reference evidence="2" key="1">
    <citation type="journal article" date="2023" name="Front. Plant Sci.">
        <title>Chromosomal-level genome assembly of Melastoma candidum provides insights into trichome evolution.</title>
        <authorList>
            <person name="Zhong Y."/>
            <person name="Wu W."/>
            <person name="Sun C."/>
            <person name="Zou P."/>
            <person name="Liu Y."/>
            <person name="Dai S."/>
            <person name="Zhou R."/>
        </authorList>
    </citation>
    <scope>NUCLEOTIDE SEQUENCE [LARGE SCALE GENOMIC DNA]</scope>
</reference>
<keyword evidence="2" id="KW-1185">Reference proteome</keyword>
<evidence type="ECO:0000313" key="2">
    <source>
        <dbReference type="Proteomes" id="UP001057402"/>
    </source>
</evidence>